<evidence type="ECO:0000256" key="3">
    <source>
        <dbReference type="ARBA" id="ARBA00022837"/>
    </source>
</evidence>
<dbReference type="Gene3D" id="1.10.238.10">
    <property type="entry name" value="EF-hand"/>
    <property type="match status" value="1"/>
</dbReference>
<evidence type="ECO:0000256" key="4">
    <source>
        <dbReference type="SAM" id="MobiDB-lite"/>
    </source>
</evidence>
<evidence type="ECO:0000256" key="2">
    <source>
        <dbReference type="ARBA" id="ARBA00022737"/>
    </source>
</evidence>
<dbReference type="EMBL" id="HBIJ01001053">
    <property type="protein sequence ID" value="CAE0360060.1"/>
    <property type="molecule type" value="Transcribed_RNA"/>
</dbReference>
<dbReference type="InterPro" id="IPR051581">
    <property type="entry name" value="Ca-bind"/>
</dbReference>
<sequence length="176" mass="19578">MGCARSKLEEDGQKETQALSVDEEFFKLEVDKGHMNERRRSFVQRLYENLAKDGELNAEAMGKAFDADSHPDVVNGNRTAEDVRNELIEMLSMNGGVVSMQLFEDYYDIQSITIESDPQFEALVRSSWVPFLRKLTLARRSGGGRGAPPYSANKITGASTNTSPPPREAPALPHTK</sequence>
<feature type="compositionally biased region" description="Polar residues" evidence="4">
    <location>
        <begin position="153"/>
        <end position="162"/>
    </location>
</feature>
<feature type="region of interest" description="Disordered" evidence="4">
    <location>
        <begin position="140"/>
        <end position="176"/>
    </location>
</feature>
<accession>A0A7S3JR67</accession>
<dbReference type="GO" id="GO:0046872">
    <property type="term" value="F:metal ion binding"/>
    <property type="evidence" value="ECO:0007669"/>
    <property type="project" value="UniProtKB-KW"/>
</dbReference>
<proteinExistence type="predicted"/>
<keyword evidence="2" id="KW-0677">Repeat</keyword>
<keyword evidence="3" id="KW-0106">Calcium</keyword>
<evidence type="ECO:0000313" key="5">
    <source>
        <dbReference type="EMBL" id="CAE0360060.1"/>
    </source>
</evidence>
<dbReference type="PANTHER" id="PTHR34524:SF6">
    <property type="entry name" value="CALCYPHOSINE LIKE"/>
    <property type="match status" value="1"/>
</dbReference>
<name>A0A7S3JR67_9STRA</name>
<dbReference type="PANTHER" id="PTHR34524">
    <property type="entry name" value="CALCYPHOSIN"/>
    <property type="match status" value="1"/>
</dbReference>
<reference evidence="5" key="1">
    <citation type="submission" date="2021-01" db="EMBL/GenBank/DDBJ databases">
        <authorList>
            <person name="Corre E."/>
            <person name="Pelletier E."/>
            <person name="Niang G."/>
            <person name="Scheremetjew M."/>
            <person name="Finn R."/>
            <person name="Kale V."/>
            <person name="Holt S."/>
            <person name="Cochrane G."/>
            <person name="Meng A."/>
            <person name="Brown T."/>
            <person name="Cohen L."/>
        </authorList>
    </citation>
    <scope>NUCLEOTIDE SEQUENCE</scope>
    <source>
        <strain evidence="5">CCMP1510</strain>
    </source>
</reference>
<evidence type="ECO:0000256" key="1">
    <source>
        <dbReference type="ARBA" id="ARBA00022723"/>
    </source>
</evidence>
<gene>
    <name evidence="5" type="ORF">ALAG00032_LOCUS789</name>
</gene>
<keyword evidence="1" id="KW-0479">Metal-binding</keyword>
<organism evidence="5">
    <name type="scientific">Aureoumbra lagunensis</name>
    <dbReference type="NCBI Taxonomy" id="44058"/>
    <lineage>
        <taxon>Eukaryota</taxon>
        <taxon>Sar</taxon>
        <taxon>Stramenopiles</taxon>
        <taxon>Ochrophyta</taxon>
        <taxon>Pelagophyceae</taxon>
        <taxon>Pelagomonadales</taxon>
        <taxon>Aureoumbra</taxon>
    </lineage>
</organism>
<protein>
    <submittedName>
        <fullName evidence="5">Uncharacterized protein</fullName>
    </submittedName>
</protein>
<dbReference type="AlphaFoldDB" id="A0A7S3JR67"/>